<dbReference type="InterPro" id="IPR034660">
    <property type="entry name" value="DinB/YfiT-like"/>
</dbReference>
<dbReference type="Pfam" id="PF04978">
    <property type="entry name" value="MST"/>
    <property type="match status" value="1"/>
</dbReference>
<dbReference type="Proteomes" id="UP000619260">
    <property type="component" value="Unassembled WGS sequence"/>
</dbReference>
<organism evidence="1 2">
    <name type="scientific">Virgisporangium aliadipatigenens</name>
    <dbReference type="NCBI Taxonomy" id="741659"/>
    <lineage>
        <taxon>Bacteria</taxon>
        <taxon>Bacillati</taxon>
        <taxon>Actinomycetota</taxon>
        <taxon>Actinomycetes</taxon>
        <taxon>Micromonosporales</taxon>
        <taxon>Micromonosporaceae</taxon>
        <taxon>Virgisporangium</taxon>
    </lineage>
</organism>
<dbReference type="InterPro" id="IPR007061">
    <property type="entry name" value="MST-like"/>
</dbReference>
<dbReference type="EMBL" id="BOPF01000005">
    <property type="protein sequence ID" value="GIJ44926.1"/>
    <property type="molecule type" value="Genomic_DNA"/>
</dbReference>
<sequence>MELFGRQPELVRTAVEGLSAEQLRRAPGTGANPVGWIVWHLTRVQDHHVSELAGTGQVWVEDGWAGRFGLAADPDDHGYGHTPEQVAAVRPESWRALVDYHAAVLERTEKFVRGLGPDDLDRVVDERWDPPVTCGVRLASVIDDDAQHLGQAAYVRGLISTS</sequence>
<dbReference type="AlphaFoldDB" id="A0A8J3YH04"/>
<evidence type="ECO:0000313" key="2">
    <source>
        <dbReference type="Proteomes" id="UP000619260"/>
    </source>
</evidence>
<gene>
    <name evidence="1" type="ORF">Val02_18120</name>
</gene>
<reference evidence="1" key="1">
    <citation type="submission" date="2021-01" db="EMBL/GenBank/DDBJ databases">
        <title>Whole genome shotgun sequence of Virgisporangium aliadipatigenens NBRC 105644.</title>
        <authorList>
            <person name="Komaki H."/>
            <person name="Tamura T."/>
        </authorList>
    </citation>
    <scope>NUCLEOTIDE SEQUENCE</scope>
    <source>
        <strain evidence="1">NBRC 105644</strain>
    </source>
</reference>
<dbReference type="NCBIfam" id="NF047843">
    <property type="entry name" value="MST_Rv0443"/>
    <property type="match status" value="1"/>
</dbReference>
<dbReference type="SUPFAM" id="SSF109854">
    <property type="entry name" value="DinB/YfiT-like putative metalloenzymes"/>
    <property type="match status" value="1"/>
</dbReference>
<accession>A0A8J3YH04</accession>
<protein>
    <recommendedName>
        <fullName evidence="3">DUF664 domain-containing protein</fullName>
    </recommendedName>
</protein>
<name>A0A8J3YH04_9ACTN</name>
<dbReference type="Gene3D" id="1.20.120.450">
    <property type="entry name" value="dinb family like domain"/>
    <property type="match status" value="1"/>
</dbReference>
<evidence type="ECO:0000313" key="1">
    <source>
        <dbReference type="EMBL" id="GIJ44926.1"/>
    </source>
</evidence>
<proteinExistence type="predicted"/>
<keyword evidence="2" id="KW-1185">Reference proteome</keyword>
<evidence type="ECO:0008006" key="3">
    <source>
        <dbReference type="Google" id="ProtNLM"/>
    </source>
</evidence>
<comment type="caution">
    <text evidence="1">The sequence shown here is derived from an EMBL/GenBank/DDBJ whole genome shotgun (WGS) entry which is preliminary data.</text>
</comment>